<dbReference type="PANTHER" id="PTHR45720">
    <property type="entry name" value="CHLORIDE CHANNEL PROTEIN 2"/>
    <property type="match status" value="1"/>
</dbReference>
<evidence type="ECO:0000313" key="9">
    <source>
        <dbReference type="EMBL" id="KAF6733618.1"/>
    </source>
</evidence>
<dbReference type="SUPFAM" id="SSF81340">
    <property type="entry name" value="Clc chloride channel"/>
    <property type="match status" value="1"/>
</dbReference>
<feature type="region of interest" description="Disordered" evidence="7">
    <location>
        <begin position="41"/>
        <end position="83"/>
    </location>
</feature>
<feature type="transmembrane region" description="Helical" evidence="8">
    <location>
        <begin position="125"/>
        <end position="147"/>
    </location>
</feature>
<reference evidence="9" key="1">
    <citation type="journal article" name="BMC Genomics">
        <title>Long-read sequencing and de novo genome assembly of marine medaka (Oryzias melastigma).</title>
        <authorList>
            <person name="Liang P."/>
            <person name="Saqib H.S.A."/>
            <person name="Ni X."/>
            <person name="Shen Y."/>
        </authorList>
    </citation>
    <scope>NUCLEOTIDE SEQUENCE</scope>
    <source>
        <strain evidence="9">Bigg-433</strain>
    </source>
</reference>
<keyword evidence="4 8" id="KW-1133">Transmembrane helix</keyword>
<sequence length="521" mass="58592">MAADASDRKALRYKQTLLYGEYQEHHGTSGRREATRLLTERQIKKHGRHDHSKTRLGHHGRGHQHGCHSRQRAKHKANMDNENVDDQPPAEDFIFSLKKKRSYSKCRDCIARVQRFLVTRLGEDWIFLVLLGITMALVSWTMDYASAKSLQAYKWIHGELRGNIPLQYLAWVAYPLIFVLFASLFCHLVSPQAIGSGIPELKTILRGVVLKEYLTLKAFIAKVIGLTAALGSGMPVGKEGPFVHIASICAAVLSRFMSFFSGVYQNPYCYTDILTVGCAVGVGCCFGTPLGGVLFSIEVTSTYFAVRNYWRGYFAATFSAFIFRVLSVFNKDAVTITALFRTNFRMDFPFDLQELPAFAIIGISCGFLGAFFVYLNRQVVLFMRRPNAMTRFLIKHRLIFPAVVTLVIASLTFPPGFGQFMAGELMPRECINSLFDNFTWTKIWGSPPPVGLGRSAAWLHPRRQRLCGPAALLCNEVLDVCCCHDDAHPVWSLHARLHPRSCIWPVGGGDHGHFVSSWDRV</sequence>
<protein>
    <submittedName>
        <fullName evidence="9">Chloride channel protein 1</fullName>
    </submittedName>
</protein>
<feature type="transmembrane region" description="Helical" evidence="8">
    <location>
        <begin position="168"/>
        <end position="190"/>
    </location>
</feature>
<comment type="subcellular location">
    <subcellularLocation>
        <location evidence="1">Membrane</location>
        <topology evidence="1">Multi-pass membrane protein</topology>
    </subcellularLocation>
</comment>
<dbReference type="GO" id="GO:0005247">
    <property type="term" value="F:voltage-gated chloride channel activity"/>
    <property type="evidence" value="ECO:0007669"/>
    <property type="project" value="TreeGrafter"/>
</dbReference>
<feature type="transmembrane region" description="Helical" evidence="8">
    <location>
        <begin position="398"/>
        <end position="417"/>
    </location>
</feature>
<evidence type="ECO:0000256" key="6">
    <source>
        <dbReference type="ARBA" id="ARBA00023136"/>
    </source>
</evidence>
<dbReference type="AlphaFoldDB" id="A0A834CL26"/>
<feature type="transmembrane region" description="Helical" evidence="8">
    <location>
        <begin position="355"/>
        <end position="377"/>
    </location>
</feature>
<feature type="transmembrane region" description="Helical" evidence="8">
    <location>
        <begin position="242"/>
        <end position="261"/>
    </location>
</feature>
<name>A0A834CL26_ORYME</name>
<feature type="transmembrane region" description="Helical" evidence="8">
    <location>
        <begin position="273"/>
        <end position="297"/>
    </location>
</feature>
<keyword evidence="3" id="KW-0677">Repeat</keyword>
<dbReference type="PRINTS" id="PR00762">
    <property type="entry name" value="CLCHANNEL"/>
</dbReference>
<dbReference type="InterPro" id="IPR050970">
    <property type="entry name" value="Cl_channel_volt-gated"/>
</dbReference>
<organism evidence="9 10">
    <name type="scientific">Oryzias melastigma</name>
    <name type="common">Marine medaka</name>
    <dbReference type="NCBI Taxonomy" id="30732"/>
    <lineage>
        <taxon>Eukaryota</taxon>
        <taxon>Metazoa</taxon>
        <taxon>Chordata</taxon>
        <taxon>Craniata</taxon>
        <taxon>Vertebrata</taxon>
        <taxon>Euteleostomi</taxon>
        <taxon>Actinopterygii</taxon>
        <taxon>Neopterygii</taxon>
        <taxon>Teleostei</taxon>
        <taxon>Neoteleostei</taxon>
        <taxon>Acanthomorphata</taxon>
        <taxon>Ovalentaria</taxon>
        <taxon>Atherinomorphae</taxon>
        <taxon>Beloniformes</taxon>
        <taxon>Adrianichthyidae</taxon>
        <taxon>Oryziinae</taxon>
        <taxon>Oryzias</taxon>
    </lineage>
</organism>
<dbReference type="Proteomes" id="UP000646548">
    <property type="component" value="Unassembled WGS sequence"/>
</dbReference>
<dbReference type="InterPro" id="IPR014743">
    <property type="entry name" value="Cl-channel_core"/>
</dbReference>
<dbReference type="EMBL" id="WKFB01000155">
    <property type="protein sequence ID" value="KAF6733618.1"/>
    <property type="molecule type" value="Genomic_DNA"/>
</dbReference>
<evidence type="ECO:0000256" key="2">
    <source>
        <dbReference type="ARBA" id="ARBA00022692"/>
    </source>
</evidence>
<evidence type="ECO:0000256" key="4">
    <source>
        <dbReference type="ARBA" id="ARBA00022989"/>
    </source>
</evidence>
<feature type="transmembrane region" description="Helical" evidence="8">
    <location>
        <begin position="309"/>
        <end position="329"/>
    </location>
</feature>
<evidence type="ECO:0000256" key="1">
    <source>
        <dbReference type="ARBA" id="ARBA00004141"/>
    </source>
</evidence>
<keyword evidence="6 8" id="KW-0472">Membrane</keyword>
<dbReference type="PANTHER" id="PTHR45720:SF9">
    <property type="entry name" value="CHLORIDE CHANNEL 1, SKELETAL MUSCLE ISOFORM X1"/>
    <property type="match status" value="1"/>
</dbReference>
<dbReference type="Gene3D" id="1.10.3080.10">
    <property type="entry name" value="Clc chloride channel"/>
    <property type="match status" value="1"/>
</dbReference>
<evidence type="ECO:0000256" key="8">
    <source>
        <dbReference type="SAM" id="Phobius"/>
    </source>
</evidence>
<accession>A0A834CL26</accession>
<feature type="compositionally biased region" description="Basic residues" evidence="7">
    <location>
        <begin position="43"/>
        <end position="76"/>
    </location>
</feature>
<proteinExistence type="predicted"/>
<dbReference type="InterPro" id="IPR001807">
    <property type="entry name" value="ClC"/>
</dbReference>
<keyword evidence="5" id="KW-0129">CBS domain</keyword>
<dbReference type="CDD" id="cd03683">
    <property type="entry name" value="ClC_1_like"/>
    <property type="match status" value="1"/>
</dbReference>
<dbReference type="Pfam" id="PF00654">
    <property type="entry name" value="Voltage_CLC"/>
    <property type="match status" value="1"/>
</dbReference>
<evidence type="ECO:0000256" key="7">
    <source>
        <dbReference type="SAM" id="MobiDB-lite"/>
    </source>
</evidence>
<gene>
    <name evidence="9" type="ORF">FQA47_025012</name>
</gene>
<keyword evidence="2 8" id="KW-0812">Transmembrane</keyword>
<evidence type="ECO:0000256" key="3">
    <source>
        <dbReference type="ARBA" id="ARBA00022737"/>
    </source>
</evidence>
<comment type="caution">
    <text evidence="9">The sequence shown here is derived from an EMBL/GenBank/DDBJ whole genome shotgun (WGS) entry which is preliminary data.</text>
</comment>
<dbReference type="GO" id="GO:0005886">
    <property type="term" value="C:plasma membrane"/>
    <property type="evidence" value="ECO:0007669"/>
    <property type="project" value="TreeGrafter"/>
</dbReference>
<evidence type="ECO:0000256" key="5">
    <source>
        <dbReference type="ARBA" id="ARBA00023122"/>
    </source>
</evidence>
<evidence type="ECO:0000313" key="10">
    <source>
        <dbReference type="Proteomes" id="UP000646548"/>
    </source>
</evidence>